<evidence type="ECO:0000313" key="2">
    <source>
        <dbReference type="EMBL" id="RAL49735.1"/>
    </source>
</evidence>
<dbReference type="PANTHER" id="PTHR33294">
    <property type="entry name" value="AWPM-19-LIKE FAMILY PROTEIN"/>
    <property type="match status" value="1"/>
</dbReference>
<dbReference type="PANTHER" id="PTHR33294:SF6">
    <property type="entry name" value="AWPM-19-LIKE FAMILY PROTEIN"/>
    <property type="match status" value="1"/>
</dbReference>
<keyword evidence="1" id="KW-1133">Transmembrane helix</keyword>
<reference evidence="2 3" key="1">
    <citation type="submission" date="2018-06" db="EMBL/GenBank/DDBJ databases">
        <title>The Genome of Cuscuta australis (Dodder) Provides Insight into the Evolution of Plant Parasitism.</title>
        <authorList>
            <person name="Liu H."/>
        </authorList>
    </citation>
    <scope>NUCLEOTIDE SEQUENCE [LARGE SCALE GENOMIC DNA]</scope>
    <source>
        <strain evidence="3">cv. Yunnan</strain>
        <tissue evidence="2">Vines</tissue>
    </source>
</reference>
<keyword evidence="3" id="KW-1185">Reference proteome</keyword>
<comment type="caution">
    <text evidence="2">The sequence shown here is derived from an EMBL/GenBank/DDBJ whole genome shotgun (WGS) entry which is preliminary data.</text>
</comment>
<evidence type="ECO:0000313" key="3">
    <source>
        <dbReference type="Proteomes" id="UP000249390"/>
    </source>
</evidence>
<feature type="transmembrane region" description="Helical" evidence="1">
    <location>
        <begin position="70"/>
        <end position="93"/>
    </location>
</feature>
<name>A0A328DVL0_9ASTE</name>
<evidence type="ECO:0008006" key="4">
    <source>
        <dbReference type="Google" id="ProtNLM"/>
    </source>
</evidence>
<gene>
    <name evidence="2" type="ORF">DM860_002026</name>
</gene>
<evidence type="ECO:0000256" key="1">
    <source>
        <dbReference type="SAM" id="Phobius"/>
    </source>
</evidence>
<dbReference type="AlphaFoldDB" id="A0A328DVL0"/>
<sequence>MAYNNNNNEEKPSSVVAYYLVTLNLCMSIVLLSIGAWAINEAIDHGFIIAEGLELPALFSPISFPMGNAATGFFVTLSMIAGVVGVASGITEINLIRRGKNPESAAAASTAASIAFTLTALAMGFAWKEIQLNVRNAKLKTMEAFTIILTVTQLIFIYIVTLQI</sequence>
<feature type="transmembrane region" description="Helical" evidence="1">
    <location>
        <begin position="144"/>
        <end position="162"/>
    </location>
</feature>
<dbReference type="EMBL" id="NQVE01000076">
    <property type="protein sequence ID" value="RAL49735.1"/>
    <property type="molecule type" value="Genomic_DNA"/>
</dbReference>
<accession>A0A328DVL0</accession>
<feature type="transmembrane region" description="Helical" evidence="1">
    <location>
        <begin position="105"/>
        <end position="124"/>
    </location>
</feature>
<organism evidence="2 3">
    <name type="scientific">Cuscuta australis</name>
    <dbReference type="NCBI Taxonomy" id="267555"/>
    <lineage>
        <taxon>Eukaryota</taxon>
        <taxon>Viridiplantae</taxon>
        <taxon>Streptophyta</taxon>
        <taxon>Embryophyta</taxon>
        <taxon>Tracheophyta</taxon>
        <taxon>Spermatophyta</taxon>
        <taxon>Magnoliopsida</taxon>
        <taxon>eudicotyledons</taxon>
        <taxon>Gunneridae</taxon>
        <taxon>Pentapetalae</taxon>
        <taxon>asterids</taxon>
        <taxon>lamiids</taxon>
        <taxon>Solanales</taxon>
        <taxon>Convolvulaceae</taxon>
        <taxon>Cuscuteae</taxon>
        <taxon>Cuscuta</taxon>
        <taxon>Cuscuta subgen. Grammica</taxon>
        <taxon>Cuscuta sect. Cleistogrammica</taxon>
    </lineage>
</organism>
<dbReference type="Pfam" id="PF05512">
    <property type="entry name" value="AWPM-19"/>
    <property type="match status" value="1"/>
</dbReference>
<proteinExistence type="predicted"/>
<protein>
    <recommendedName>
        <fullName evidence="4">AWPM-19-like family protein</fullName>
    </recommendedName>
</protein>
<keyword evidence="1" id="KW-0472">Membrane</keyword>
<keyword evidence="1" id="KW-0812">Transmembrane</keyword>
<dbReference type="InterPro" id="IPR008390">
    <property type="entry name" value="AWPM-19"/>
</dbReference>
<dbReference type="Proteomes" id="UP000249390">
    <property type="component" value="Unassembled WGS sequence"/>
</dbReference>
<feature type="transmembrane region" description="Helical" evidence="1">
    <location>
        <begin position="16"/>
        <end position="39"/>
    </location>
</feature>